<proteinExistence type="predicted"/>
<protein>
    <submittedName>
        <fullName evidence="1">Uncharacterized protein</fullName>
    </submittedName>
</protein>
<name>A0AAW2J1W5_SESRA</name>
<reference evidence="1" key="1">
    <citation type="submission" date="2020-06" db="EMBL/GenBank/DDBJ databases">
        <authorList>
            <person name="Li T."/>
            <person name="Hu X."/>
            <person name="Zhang T."/>
            <person name="Song X."/>
            <person name="Zhang H."/>
            <person name="Dai N."/>
            <person name="Sheng W."/>
            <person name="Hou X."/>
            <person name="Wei L."/>
        </authorList>
    </citation>
    <scope>NUCLEOTIDE SEQUENCE</scope>
    <source>
        <strain evidence="1">G02</strain>
        <tissue evidence="1">Leaf</tissue>
    </source>
</reference>
<gene>
    <name evidence="1" type="ORF">Sradi_7094600</name>
</gene>
<organism evidence="1">
    <name type="scientific">Sesamum radiatum</name>
    <name type="common">Black benniseed</name>
    <dbReference type="NCBI Taxonomy" id="300843"/>
    <lineage>
        <taxon>Eukaryota</taxon>
        <taxon>Viridiplantae</taxon>
        <taxon>Streptophyta</taxon>
        <taxon>Embryophyta</taxon>
        <taxon>Tracheophyta</taxon>
        <taxon>Spermatophyta</taxon>
        <taxon>Magnoliopsida</taxon>
        <taxon>eudicotyledons</taxon>
        <taxon>Gunneridae</taxon>
        <taxon>Pentapetalae</taxon>
        <taxon>asterids</taxon>
        <taxon>lamiids</taxon>
        <taxon>Lamiales</taxon>
        <taxon>Pedaliaceae</taxon>
        <taxon>Sesamum</taxon>
    </lineage>
</organism>
<sequence length="83" mass="9386">MAFLNGFIEEEIYMDQPEGFTTVGEEQKVCRLQRNDVKMFGDIKAWLSTQFSMKDMGEAPTSLASRSTGIDPEGFRANPILVY</sequence>
<accession>A0AAW2J1W5</accession>
<reference evidence="1" key="2">
    <citation type="journal article" date="2024" name="Plant">
        <title>Genomic evolution and insights into agronomic trait innovations of Sesamum species.</title>
        <authorList>
            <person name="Miao H."/>
            <person name="Wang L."/>
            <person name="Qu L."/>
            <person name="Liu H."/>
            <person name="Sun Y."/>
            <person name="Le M."/>
            <person name="Wang Q."/>
            <person name="Wei S."/>
            <person name="Zheng Y."/>
            <person name="Lin W."/>
            <person name="Duan Y."/>
            <person name="Cao H."/>
            <person name="Xiong S."/>
            <person name="Wang X."/>
            <person name="Wei L."/>
            <person name="Li C."/>
            <person name="Ma Q."/>
            <person name="Ju M."/>
            <person name="Zhao R."/>
            <person name="Li G."/>
            <person name="Mu C."/>
            <person name="Tian Q."/>
            <person name="Mei H."/>
            <person name="Zhang T."/>
            <person name="Gao T."/>
            <person name="Zhang H."/>
        </authorList>
    </citation>
    <scope>NUCLEOTIDE SEQUENCE</scope>
    <source>
        <strain evidence="1">G02</strain>
    </source>
</reference>
<comment type="caution">
    <text evidence="1">The sequence shown here is derived from an EMBL/GenBank/DDBJ whole genome shotgun (WGS) entry which is preliminary data.</text>
</comment>
<dbReference type="EMBL" id="JACGWJ010000762">
    <property type="protein sequence ID" value="KAL0288571.1"/>
    <property type="molecule type" value="Genomic_DNA"/>
</dbReference>
<evidence type="ECO:0000313" key="1">
    <source>
        <dbReference type="EMBL" id="KAL0288571.1"/>
    </source>
</evidence>
<dbReference type="AlphaFoldDB" id="A0AAW2J1W5"/>